<reference evidence="2" key="1">
    <citation type="submission" date="2023-07" db="EMBL/GenBank/DDBJ databases">
        <authorList>
            <consortium name="AG Swart"/>
            <person name="Singh M."/>
            <person name="Singh A."/>
            <person name="Seah K."/>
            <person name="Emmerich C."/>
        </authorList>
    </citation>
    <scope>NUCLEOTIDE SEQUENCE</scope>
    <source>
        <strain evidence="2">DP1</strain>
    </source>
</reference>
<feature type="transmembrane region" description="Helical" evidence="1">
    <location>
        <begin position="31"/>
        <end position="57"/>
    </location>
</feature>
<dbReference type="AlphaFoldDB" id="A0AAD1XWV3"/>
<protein>
    <submittedName>
        <fullName evidence="2">Uncharacterized protein</fullName>
    </submittedName>
</protein>
<evidence type="ECO:0000313" key="3">
    <source>
        <dbReference type="Proteomes" id="UP001295684"/>
    </source>
</evidence>
<keyword evidence="1" id="KW-1133">Transmembrane helix</keyword>
<dbReference type="Pfam" id="PF02466">
    <property type="entry name" value="Tim17"/>
    <property type="match status" value="1"/>
</dbReference>
<keyword evidence="1" id="KW-0472">Membrane</keyword>
<accession>A0AAD1XWV3</accession>
<comment type="caution">
    <text evidence="2">The sequence shown here is derived from an EMBL/GenBank/DDBJ whole genome shotgun (WGS) entry which is preliminary data.</text>
</comment>
<gene>
    <name evidence="2" type="ORF">ECRASSUSDP1_LOCUS21922</name>
</gene>
<feature type="transmembrane region" description="Helical" evidence="1">
    <location>
        <begin position="77"/>
        <end position="94"/>
    </location>
</feature>
<dbReference type="PANTHER" id="PTHR12459">
    <property type="entry name" value="TRANSMEMBRANE PROTEIN 135-RELATED"/>
    <property type="match status" value="1"/>
</dbReference>
<dbReference type="EMBL" id="CAMPGE010022450">
    <property type="protein sequence ID" value="CAI2380487.1"/>
    <property type="molecule type" value="Genomic_DNA"/>
</dbReference>
<dbReference type="InterPro" id="IPR026749">
    <property type="entry name" value="Tmem135"/>
</dbReference>
<keyword evidence="1" id="KW-0812">Transmembrane</keyword>
<dbReference type="Proteomes" id="UP001295684">
    <property type="component" value="Unassembled WGS sequence"/>
</dbReference>
<feature type="transmembrane region" description="Helical" evidence="1">
    <location>
        <begin position="161"/>
        <end position="178"/>
    </location>
</feature>
<proteinExistence type="predicted"/>
<organism evidence="2 3">
    <name type="scientific">Euplotes crassus</name>
    <dbReference type="NCBI Taxonomy" id="5936"/>
    <lineage>
        <taxon>Eukaryota</taxon>
        <taxon>Sar</taxon>
        <taxon>Alveolata</taxon>
        <taxon>Ciliophora</taxon>
        <taxon>Intramacronucleata</taxon>
        <taxon>Spirotrichea</taxon>
        <taxon>Hypotrichia</taxon>
        <taxon>Euplotida</taxon>
        <taxon>Euplotidae</taxon>
        <taxon>Moneuplotes</taxon>
    </lineage>
</organism>
<name>A0AAD1XWV3_EUPCR</name>
<dbReference type="PANTHER" id="PTHR12459:SF15">
    <property type="entry name" value="TRANSMEMBRANE PROTEIN 135"/>
    <property type="match status" value="1"/>
</dbReference>
<sequence length="211" mass="23908">MEQEIKDFKKKNISEAFKCSKTPFCKHESTCINAIIAAFGKGLCSGALLKGVIQLVISLVRTRSIGTAFKDAVSKDTLKFAAFIALLPTIYKIINCSLRRIRKTDDNLNPVISGIVSSTAAIADPYDYRRKLIIYYVFARAFDTSVNCSEDHKSWKVPESWPIILNCIMVCLFLYLFYSDSGCLPEYMYNYISNKVLLSSNDSKFMEILRK</sequence>
<keyword evidence="3" id="KW-1185">Reference proteome</keyword>
<evidence type="ECO:0000256" key="1">
    <source>
        <dbReference type="SAM" id="Phobius"/>
    </source>
</evidence>
<evidence type="ECO:0000313" key="2">
    <source>
        <dbReference type="EMBL" id="CAI2380487.1"/>
    </source>
</evidence>